<gene>
    <name evidence="2" type="ORF">E5S66_06760</name>
</gene>
<dbReference type="InterPro" id="IPR014966">
    <property type="entry name" value="FRG-dom"/>
</dbReference>
<comment type="caution">
    <text evidence="2">The sequence shown here is derived from an EMBL/GenBank/DDBJ whole genome shotgun (WGS) entry which is preliminary data.</text>
</comment>
<evidence type="ECO:0000313" key="3">
    <source>
        <dbReference type="Proteomes" id="UP000308508"/>
    </source>
</evidence>
<dbReference type="AlphaFoldDB" id="A0A5R9PHI3"/>
<name>A0A5R9PHI3_9GAMM</name>
<protein>
    <submittedName>
        <fullName evidence="2">FRG domain-containing protein</fullName>
    </submittedName>
</protein>
<reference evidence="2 3" key="1">
    <citation type="submission" date="2019-04" db="EMBL/GenBank/DDBJ databases">
        <authorList>
            <person name="Grouzdev D.S."/>
            <person name="Nazina T.N."/>
        </authorList>
    </citation>
    <scope>NUCLEOTIDE SEQUENCE [LARGE SCALE GENOMIC DNA]</scope>
    <source>
        <strain evidence="2 3">SHC 3-19</strain>
    </source>
</reference>
<dbReference type="EMBL" id="SROY01000002">
    <property type="protein sequence ID" value="TLX22208.1"/>
    <property type="molecule type" value="Genomic_DNA"/>
</dbReference>
<accession>A0A5R9PHI3</accession>
<keyword evidence="3" id="KW-1185">Reference proteome</keyword>
<evidence type="ECO:0000313" key="2">
    <source>
        <dbReference type="EMBL" id="TLX22208.1"/>
    </source>
</evidence>
<proteinExistence type="predicted"/>
<dbReference type="Pfam" id="PF08867">
    <property type="entry name" value="FRG"/>
    <property type="match status" value="1"/>
</dbReference>
<evidence type="ECO:0000259" key="1">
    <source>
        <dbReference type="SMART" id="SM00901"/>
    </source>
</evidence>
<organism evidence="2 3">
    <name type="scientific">Thermomonas fusca</name>
    <dbReference type="NCBI Taxonomy" id="215690"/>
    <lineage>
        <taxon>Bacteria</taxon>
        <taxon>Pseudomonadati</taxon>
        <taxon>Pseudomonadota</taxon>
        <taxon>Gammaproteobacteria</taxon>
        <taxon>Lysobacterales</taxon>
        <taxon>Lysobacteraceae</taxon>
        <taxon>Thermomonas</taxon>
    </lineage>
</organism>
<dbReference type="SMART" id="SM00901">
    <property type="entry name" value="FRG"/>
    <property type="match status" value="1"/>
</dbReference>
<sequence length="262" mass="29265">MLLQGGRVKFNDVQINSVAELITTLKTHAAETSGEARWFRGQENSTWQLTPSISRNEGDPLKREYENLKRFRQMAPRFIDLQPRDEWEWLFLMQHYAVKTRLLDWTESPLVALYFAVLKGAEDNSDAALWVILPAALNKLTGWEELQSKAGIPFFGMDKQLEAYLTSNVVNTPAGSGSGPIAAVAPRTSARIAAQLGVFTVFHADFSPLELIGDESHIWRYVIPSASKQRIREELAVLQMNEFALFPELDKLGGMVSAGGVA</sequence>
<dbReference type="Proteomes" id="UP000308508">
    <property type="component" value="Unassembled WGS sequence"/>
</dbReference>
<feature type="domain" description="FRG" evidence="1">
    <location>
        <begin position="33"/>
        <end position="130"/>
    </location>
</feature>